<feature type="compositionally biased region" description="Basic and acidic residues" evidence="1">
    <location>
        <begin position="210"/>
        <end position="220"/>
    </location>
</feature>
<sequence>MEWPYNSEQDSLGYYSFEPGQENTHAPQSQPDYAYHVSSGHGISPDDMIIDNPQTDQQDFTCFQTMQPISYTFEQLTQLSLDITMLGPDQVNQAQSLTQPLHFDEMHSTFAEMSLDSINTTLLPQIATGTGQHPQPSSQEITDQEWEAKKEDIRRVYIHDNLSLKKTMELLKSSWRRPPTEAMYKSRLRQWGPEFSKNRTKRNAGSIPNQDDRQPRRREAPVPTIQKSPPTQPETFEAFVINIRTFLGRVFDGTSATWRVGNFNFQSNSITGRSTRSWELLFHQSQEAAILARGSRTGNLKFVLEDMLLSIKSRFLDGESIHELNDPYVLVYLLRILMVFHTMRRRGIQRLEKNRQGLSETFLDKLQEFVKNLPSGHPLEGFIKILKVRLQLFRVQSKQFREGQLAVLRNNPDEFVKFLSWAHSRILQCLVSHVGSNHPVILNMTEYHIATWKRAYMESSISIEAQYDCLRQNCQGVDPSSEDGITLLLDYAMMSSNKNKNQGYQSKLVILFEELRWYSLQWVSRQEPLIFLPPTYAFIFSTGWLANEAYEFPRFFFSPPATYLEEGVESLLRGDQDCCIWASSFSKRLKLWYKGSNRTGKFHAELKREKKRLHDLTINLHRSVVLRKPMEREKKQSKRNYDMKRRKEEEEEVFKLTGV</sequence>
<reference evidence="3 4" key="1">
    <citation type="journal article" date="2019" name="Microbiol. Resour. Announc.">
        <title>High-quality draft genome sequence of Fusarium oxysporum f. sp. cubense strain 160527, a causal agent of Panama disease.</title>
        <authorList>
            <person name="Asai S."/>
            <person name="Ayukawa Y."/>
            <person name="Gan P."/>
            <person name="Masuda S."/>
            <person name="Komatsu K."/>
            <person name="Shirasu K."/>
            <person name="Arie T."/>
        </authorList>
    </citation>
    <scope>NUCLEOTIDE SEQUENCE [LARGE SCALE GENOMIC DNA]</scope>
    <source>
        <strain evidence="3 4">160527</strain>
    </source>
</reference>
<feature type="region of interest" description="Disordered" evidence="1">
    <location>
        <begin position="186"/>
        <end position="232"/>
    </location>
</feature>
<comment type="caution">
    <text evidence="3">The sequence shown here is derived from an EMBL/GenBank/DDBJ whole genome shotgun (WGS) entry which is preliminary data.</text>
</comment>
<feature type="compositionally biased region" description="Polar residues" evidence="1">
    <location>
        <begin position="21"/>
        <end position="31"/>
    </location>
</feature>
<dbReference type="InterPro" id="IPR025676">
    <property type="entry name" value="Clr5_dom"/>
</dbReference>
<dbReference type="EMBL" id="SRMI01000003">
    <property type="protein sequence ID" value="TVY73822.1"/>
    <property type="molecule type" value="Genomic_DNA"/>
</dbReference>
<evidence type="ECO:0000256" key="1">
    <source>
        <dbReference type="SAM" id="MobiDB-lite"/>
    </source>
</evidence>
<dbReference type="AlphaFoldDB" id="A0A559LHR9"/>
<dbReference type="Pfam" id="PF14420">
    <property type="entry name" value="Clr5"/>
    <property type="match status" value="1"/>
</dbReference>
<protein>
    <recommendedName>
        <fullName evidence="2">Clr5 domain-containing protein</fullName>
    </recommendedName>
</protein>
<gene>
    <name evidence="3" type="ORF">Focb16_v004857</name>
</gene>
<feature type="region of interest" description="Disordered" evidence="1">
    <location>
        <begin position="630"/>
        <end position="659"/>
    </location>
</feature>
<feature type="domain" description="Clr5" evidence="2">
    <location>
        <begin position="143"/>
        <end position="192"/>
    </location>
</feature>
<feature type="region of interest" description="Disordered" evidence="1">
    <location>
        <begin position="1"/>
        <end position="31"/>
    </location>
</feature>
<dbReference type="Proteomes" id="UP000320707">
    <property type="component" value="Unassembled WGS sequence"/>
</dbReference>
<organism evidence="3 4">
    <name type="scientific">Fusarium oxysporum f. sp. cubense</name>
    <dbReference type="NCBI Taxonomy" id="61366"/>
    <lineage>
        <taxon>Eukaryota</taxon>
        <taxon>Fungi</taxon>
        <taxon>Dikarya</taxon>
        <taxon>Ascomycota</taxon>
        <taxon>Pezizomycotina</taxon>
        <taxon>Sordariomycetes</taxon>
        <taxon>Hypocreomycetidae</taxon>
        <taxon>Hypocreales</taxon>
        <taxon>Nectriaceae</taxon>
        <taxon>Fusarium</taxon>
        <taxon>Fusarium oxysporum species complex</taxon>
    </lineage>
</organism>
<evidence type="ECO:0000313" key="4">
    <source>
        <dbReference type="Proteomes" id="UP000320707"/>
    </source>
</evidence>
<dbReference type="PANTHER" id="PTHR38788">
    <property type="entry name" value="CLR5 DOMAIN-CONTAINING PROTEIN"/>
    <property type="match status" value="1"/>
</dbReference>
<accession>A0A559LHR9</accession>
<name>A0A559LHR9_FUSOC</name>
<feature type="compositionally biased region" description="Polar residues" evidence="1">
    <location>
        <begin position="1"/>
        <end position="10"/>
    </location>
</feature>
<proteinExistence type="predicted"/>
<dbReference type="PANTHER" id="PTHR38788:SF3">
    <property type="entry name" value="CLR5 DOMAIN-CONTAINING PROTEIN"/>
    <property type="match status" value="1"/>
</dbReference>
<evidence type="ECO:0000259" key="2">
    <source>
        <dbReference type="Pfam" id="PF14420"/>
    </source>
</evidence>
<feature type="compositionally biased region" description="Basic and acidic residues" evidence="1">
    <location>
        <begin position="630"/>
        <end position="648"/>
    </location>
</feature>
<evidence type="ECO:0000313" key="3">
    <source>
        <dbReference type="EMBL" id="TVY73822.1"/>
    </source>
</evidence>